<evidence type="ECO:0000313" key="4">
    <source>
        <dbReference type="EMBL" id="PTX60476.1"/>
    </source>
</evidence>
<dbReference type="PROSITE" id="PS50110">
    <property type="entry name" value="RESPONSE_REGULATORY"/>
    <property type="match status" value="1"/>
</dbReference>
<dbReference type="InterPro" id="IPR001789">
    <property type="entry name" value="Sig_transdc_resp-reg_receiver"/>
</dbReference>
<dbReference type="EMBL" id="QBKT01000006">
    <property type="protein sequence ID" value="PTX60476.1"/>
    <property type="molecule type" value="Genomic_DNA"/>
</dbReference>
<protein>
    <submittedName>
        <fullName evidence="4">LytTR family two component transcriptional regulator</fullName>
    </submittedName>
</protein>
<dbReference type="AlphaFoldDB" id="A0A2T6BWR1"/>
<proteinExistence type="predicted"/>
<dbReference type="GO" id="GO:0003677">
    <property type="term" value="F:DNA binding"/>
    <property type="evidence" value="ECO:0007669"/>
    <property type="project" value="InterPro"/>
</dbReference>
<feature type="domain" description="Response regulatory" evidence="2">
    <location>
        <begin position="4"/>
        <end position="117"/>
    </location>
</feature>
<evidence type="ECO:0000259" key="2">
    <source>
        <dbReference type="PROSITE" id="PS50110"/>
    </source>
</evidence>
<sequence>MTVTAILIDDEHKSLAILRNKLKRLCPNVDIIGETQDAEEAITLIQEKQPQLVFLDIAMPSMNGFEVLENISKPNFEVIFVTAFDNFAIEAIKHCAIGYIVKPIDSQDLIQAVSVATQNISDKTALQKNRQLIENLGIQSFQQKKIVIPCQEGLEFVKIEEIIHCQGMDGYTKIHFRNGKPMVSSYSIGHFHKLLQHSDFYLIHKSHLININYIEKYLNEGYVVLQDHHKLPVSRNKRSDFLELVRNC</sequence>
<dbReference type="PANTHER" id="PTHR37299:SF1">
    <property type="entry name" value="STAGE 0 SPORULATION PROTEIN A HOMOLOG"/>
    <property type="match status" value="1"/>
</dbReference>
<evidence type="ECO:0000256" key="1">
    <source>
        <dbReference type="PROSITE-ProRule" id="PRU00169"/>
    </source>
</evidence>
<gene>
    <name evidence="4" type="ORF">C8N46_106120</name>
</gene>
<dbReference type="GO" id="GO:0000156">
    <property type="term" value="F:phosphorelay response regulator activity"/>
    <property type="evidence" value="ECO:0007669"/>
    <property type="project" value="InterPro"/>
</dbReference>
<dbReference type="OrthoDB" id="2168082at2"/>
<dbReference type="InterPro" id="IPR011006">
    <property type="entry name" value="CheY-like_superfamily"/>
</dbReference>
<feature type="modified residue" description="4-aspartylphosphate" evidence="1">
    <location>
        <position position="56"/>
    </location>
</feature>
<dbReference type="Gene3D" id="3.40.50.2300">
    <property type="match status" value="1"/>
</dbReference>
<dbReference type="Proteomes" id="UP000244090">
    <property type="component" value="Unassembled WGS sequence"/>
</dbReference>
<keyword evidence="5" id="KW-1185">Reference proteome</keyword>
<accession>A0A2T6BWR1</accession>
<dbReference type="Pfam" id="PF00072">
    <property type="entry name" value="Response_reg"/>
    <property type="match status" value="1"/>
</dbReference>
<reference evidence="4 5" key="1">
    <citation type="submission" date="2018-04" db="EMBL/GenBank/DDBJ databases">
        <title>Genomic Encyclopedia of Archaeal and Bacterial Type Strains, Phase II (KMG-II): from individual species to whole genera.</title>
        <authorList>
            <person name="Goeker M."/>
        </authorList>
    </citation>
    <scope>NUCLEOTIDE SEQUENCE [LARGE SCALE GENOMIC DNA]</scope>
    <source>
        <strain evidence="4 5">DSM 25731</strain>
    </source>
</reference>
<dbReference type="PROSITE" id="PS50930">
    <property type="entry name" value="HTH_LYTTR"/>
    <property type="match status" value="1"/>
</dbReference>
<evidence type="ECO:0000259" key="3">
    <source>
        <dbReference type="PROSITE" id="PS50930"/>
    </source>
</evidence>
<dbReference type="Gene3D" id="2.40.50.1020">
    <property type="entry name" value="LytTr DNA-binding domain"/>
    <property type="match status" value="1"/>
</dbReference>
<dbReference type="SMART" id="SM00850">
    <property type="entry name" value="LytTR"/>
    <property type="match status" value="1"/>
</dbReference>
<keyword evidence="1" id="KW-0597">Phosphoprotein</keyword>
<dbReference type="SUPFAM" id="SSF52172">
    <property type="entry name" value="CheY-like"/>
    <property type="match status" value="1"/>
</dbReference>
<dbReference type="RefSeq" id="WP_108115418.1">
    <property type="nucleotide sequence ID" value="NZ_QBKT01000006.1"/>
</dbReference>
<evidence type="ECO:0000313" key="5">
    <source>
        <dbReference type="Proteomes" id="UP000244090"/>
    </source>
</evidence>
<dbReference type="Pfam" id="PF04397">
    <property type="entry name" value="LytTR"/>
    <property type="match status" value="1"/>
</dbReference>
<dbReference type="PANTHER" id="PTHR37299">
    <property type="entry name" value="TRANSCRIPTIONAL REGULATOR-RELATED"/>
    <property type="match status" value="1"/>
</dbReference>
<dbReference type="SMART" id="SM00448">
    <property type="entry name" value="REC"/>
    <property type="match status" value="1"/>
</dbReference>
<feature type="domain" description="HTH LytTR-type" evidence="3">
    <location>
        <begin position="146"/>
        <end position="247"/>
    </location>
</feature>
<organism evidence="4 5">
    <name type="scientific">Kordia periserrulae</name>
    <dbReference type="NCBI Taxonomy" id="701523"/>
    <lineage>
        <taxon>Bacteria</taxon>
        <taxon>Pseudomonadati</taxon>
        <taxon>Bacteroidota</taxon>
        <taxon>Flavobacteriia</taxon>
        <taxon>Flavobacteriales</taxon>
        <taxon>Flavobacteriaceae</taxon>
        <taxon>Kordia</taxon>
    </lineage>
</organism>
<comment type="caution">
    <text evidence="4">The sequence shown here is derived from an EMBL/GenBank/DDBJ whole genome shotgun (WGS) entry which is preliminary data.</text>
</comment>
<dbReference type="InterPro" id="IPR046947">
    <property type="entry name" value="LytR-like"/>
</dbReference>
<name>A0A2T6BWR1_9FLAO</name>
<dbReference type="InterPro" id="IPR007492">
    <property type="entry name" value="LytTR_DNA-bd_dom"/>
</dbReference>